<protein>
    <submittedName>
        <fullName evidence="2">Uncharacterized protein</fullName>
    </submittedName>
</protein>
<name>A0A074ZIS5_OPIVI</name>
<gene>
    <name evidence="2" type="ORF">T265_05689</name>
</gene>
<dbReference type="AlphaFoldDB" id="A0A074ZIS5"/>
<dbReference type="RefSeq" id="XP_009169022.1">
    <property type="nucleotide sequence ID" value="XM_009170758.1"/>
</dbReference>
<accession>A0A074ZIS5</accession>
<evidence type="ECO:0000313" key="3">
    <source>
        <dbReference type="Proteomes" id="UP000054324"/>
    </source>
</evidence>
<keyword evidence="3" id="KW-1185">Reference proteome</keyword>
<feature type="region of interest" description="Disordered" evidence="1">
    <location>
        <begin position="81"/>
        <end position="124"/>
    </location>
</feature>
<dbReference type="GeneID" id="20319871"/>
<dbReference type="EMBL" id="KL596728">
    <property type="protein sequence ID" value="KER27223.1"/>
    <property type="molecule type" value="Genomic_DNA"/>
</dbReference>
<reference evidence="2 3" key="1">
    <citation type="submission" date="2013-11" db="EMBL/GenBank/DDBJ databases">
        <title>Opisthorchis viverrini - life in the bile duct.</title>
        <authorList>
            <person name="Young N.D."/>
            <person name="Nagarajan N."/>
            <person name="Lin S.J."/>
            <person name="Korhonen P.K."/>
            <person name="Jex A.R."/>
            <person name="Hall R.S."/>
            <person name="Safavi-Hemami H."/>
            <person name="Kaewkong W."/>
            <person name="Bertrand D."/>
            <person name="Gao S."/>
            <person name="Seet Q."/>
            <person name="Wongkham S."/>
            <person name="Teh B.T."/>
            <person name="Wongkham C."/>
            <person name="Intapan P.M."/>
            <person name="Maleewong W."/>
            <person name="Yang X."/>
            <person name="Hu M."/>
            <person name="Wang Z."/>
            <person name="Hofmann A."/>
            <person name="Sternberg P.W."/>
            <person name="Tan P."/>
            <person name="Wang J."/>
            <person name="Gasser R.B."/>
        </authorList>
    </citation>
    <scope>NUCLEOTIDE SEQUENCE [LARGE SCALE GENOMIC DNA]</scope>
</reference>
<dbReference type="Proteomes" id="UP000054324">
    <property type="component" value="Unassembled WGS sequence"/>
</dbReference>
<proteinExistence type="predicted"/>
<organism evidence="2 3">
    <name type="scientific">Opisthorchis viverrini</name>
    <name type="common">Southeast Asian liver fluke</name>
    <dbReference type="NCBI Taxonomy" id="6198"/>
    <lineage>
        <taxon>Eukaryota</taxon>
        <taxon>Metazoa</taxon>
        <taxon>Spiralia</taxon>
        <taxon>Lophotrochozoa</taxon>
        <taxon>Platyhelminthes</taxon>
        <taxon>Trematoda</taxon>
        <taxon>Digenea</taxon>
        <taxon>Opisthorchiida</taxon>
        <taxon>Opisthorchiata</taxon>
        <taxon>Opisthorchiidae</taxon>
        <taxon>Opisthorchis</taxon>
    </lineage>
</organism>
<dbReference type="CTD" id="20319871"/>
<dbReference type="KEGG" id="ovi:T265_05689"/>
<evidence type="ECO:0000256" key="1">
    <source>
        <dbReference type="SAM" id="MobiDB-lite"/>
    </source>
</evidence>
<sequence length="124" mass="13884">MTTDTSQIGILTPFYWPSELNLYALLGNFSAYKLDVETSRIRCIFQKSINESFTQVSETPDSGMVYKMSLLRDRKIKGGKRRELSDEVAHCGVSQNTPRDSAAFSVLGEPTKSSSPSQKLRRKG</sequence>
<evidence type="ECO:0000313" key="2">
    <source>
        <dbReference type="EMBL" id="KER27223.1"/>
    </source>
</evidence>